<keyword evidence="3" id="KW-0698">rRNA processing</keyword>
<dbReference type="OMA" id="TRIDGPH"/>
<dbReference type="InterPro" id="IPR001680">
    <property type="entry name" value="WD40_rpt"/>
</dbReference>
<evidence type="ECO:0000256" key="1">
    <source>
        <dbReference type="ARBA" id="ARBA00004604"/>
    </source>
</evidence>
<dbReference type="STRING" id="692275.M3D1D1"/>
<keyword evidence="7" id="KW-0539">Nucleus</keyword>
<feature type="compositionally biased region" description="Polar residues" evidence="9">
    <location>
        <begin position="76"/>
        <end position="90"/>
    </location>
</feature>
<feature type="compositionally biased region" description="Low complexity" evidence="9">
    <location>
        <begin position="1013"/>
        <end position="1025"/>
    </location>
</feature>
<evidence type="ECO:0000256" key="9">
    <source>
        <dbReference type="SAM" id="MobiDB-lite"/>
    </source>
</evidence>
<feature type="compositionally biased region" description="Basic and acidic residues" evidence="9">
    <location>
        <begin position="1"/>
        <end position="15"/>
    </location>
</feature>
<dbReference type="GO" id="GO:0003723">
    <property type="term" value="F:RNA binding"/>
    <property type="evidence" value="ECO:0007669"/>
    <property type="project" value="InterPro"/>
</dbReference>
<protein>
    <submittedName>
        <fullName evidence="10">WD40 repeat-like protein</fullName>
    </submittedName>
</protein>
<keyword evidence="2" id="KW-0690">Ribosome biogenesis</keyword>
<feature type="region of interest" description="Disordered" evidence="9">
    <location>
        <begin position="1"/>
        <end position="143"/>
    </location>
</feature>
<comment type="subcellular location">
    <subcellularLocation>
        <location evidence="1">Nucleus</location>
        <location evidence="1">Nucleolus</location>
    </subcellularLocation>
</comment>
<dbReference type="GeneID" id="27903192"/>
<proteinExistence type="predicted"/>
<dbReference type="InterPro" id="IPR053826">
    <property type="entry name" value="WDR75"/>
</dbReference>
<name>M3D1D1_SPHMS</name>
<evidence type="ECO:0000313" key="10">
    <source>
        <dbReference type="EMBL" id="EMF11298.1"/>
    </source>
</evidence>
<gene>
    <name evidence="10" type="ORF">SEPMUDRAFT_150259</name>
</gene>
<reference evidence="10 11" key="1">
    <citation type="journal article" date="2012" name="PLoS Pathog.">
        <title>Diverse lifestyles and strategies of plant pathogenesis encoded in the genomes of eighteen Dothideomycetes fungi.</title>
        <authorList>
            <person name="Ohm R.A."/>
            <person name="Feau N."/>
            <person name="Henrissat B."/>
            <person name="Schoch C.L."/>
            <person name="Horwitz B.A."/>
            <person name="Barry K.W."/>
            <person name="Condon B.J."/>
            <person name="Copeland A.C."/>
            <person name="Dhillon B."/>
            <person name="Glaser F."/>
            <person name="Hesse C.N."/>
            <person name="Kosti I."/>
            <person name="LaButti K."/>
            <person name="Lindquist E.A."/>
            <person name="Lucas S."/>
            <person name="Salamov A.A."/>
            <person name="Bradshaw R.E."/>
            <person name="Ciuffetti L."/>
            <person name="Hamelin R.C."/>
            <person name="Kema G.H.J."/>
            <person name="Lawrence C."/>
            <person name="Scott J.A."/>
            <person name="Spatafora J.W."/>
            <person name="Turgeon B.G."/>
            <person name="de Wit P.J.G.M."/>
            <person name="Zhong S."/>
            <person name="Goodwin S.B."/>
            <person name="Grigoriev I.V."/>
        </authorList>
    </citation>
    <scope>NUCLEOTIDE SEQUENCE [LARGE SCALE GENOMIC DNA]</scope>
    <source>
        <strain evidence="10 11">SO2202</strain>
    </source>
</reference>
<dbReference type="SUPFAM" id="SSF82171">
    <property type="entry name" value="DPP6 N-terminal domain-like"/>
    <property type="match status" value="1"/>
</dbReference>
<dbReference type="eggNOG" id="KOG1963">
    <property type="taxonomic scope" value="Eukaryota"/>
</dbReference>
<evidence type="ECO:0000256" key="7">
    <source>
        <dbReference type="ARBA" id="ARBA00023242"/>
    </source>
</evidence>
<feature type="compositionally biased region" description="Basic and acidic residues" evidence="9">
    <location>
        <begin position="59"/>
        <end position="75"/>
    </location>
</feature>
<dbReference type="GO" id="GO:0032040">
    <property type="term" value="C:small-subunit processome"/>
    <property type="evidence" value="ECO:0007669"/>
    <property type="project" value="InterPro"/>
</dbReference>
<evidence type="ECO:0000256" key="8">
    <source>
        <dbReference type="PROSITE-ProRule" id="PRU00221"/>
    </source>
</evidence>
<keyword evidence="4 8" id="KW-0853">WD repeat</keyword>
<evidence type="ECO:0000256" key="5">
    <source>
        <dbReference type="ARBA" id="ARBA00022737"/>
    </source>
</evidence>
<evidence type="ECO:0000256" key="3">
    <source>
        <dbReference type="ARBA" id="ARBA00022552"/>
    </source>
</evidence>
<dbReference type="OrthoDB" id="4096at2759"/>
<dbReference type="InterPro" id="IPR015943">
    <property type="entry name" value="WD40/YVTN_repeat-like_dom_sf"/>
</dbReference>
<keyword evidence="11" id="KW-1185">Reference proteome</keyword>
<dbReference type="Gene3D" id="2.130.10.10">
    <property type="entry name" value="YVTN repeat-like/Quinoprotein amine dehydrogenase"/>
    <property type="match status" value="2"/>
</dbReference>
<dbReference type="GO" id="GO:0045943">
    <property type="term" value="P:positive regulation of transcription by RNA polymerase I"/>
    <property type="evidence" value="ECO:0007669"/>
    <property type="project" value="InterPro"/>
</dbReference>
<dbReference type="PANTHER" id="PTHR44215">
    <property type="entry name" value="WD REPEAT-CONTAINING PROTEIN 75"/>
    <property type="match status" value="1"/>
</dbReference>
<evidence type="ECO:0000256" key="6">
    <source>
        <dbReference type="ARBA" id="ARBA00023163"/>
    </source>
</evidence>
<dbReference type="PROSITE" id="PS50294">
    <property type="entry name" value="WD_REPEATS_REGION"/>
    <property type="match status" value="1"/>
</dbReference>
<dbReference type="RefSeq" id="XP_016759419.1">
    <property type="nucleotide sequence ID" value="XM_016906055.1"/>
</dbReference>
<evidence type="ECO:0000313" key="11">
    <source>
        <dbReference type="Proteomes" id="UP000016931"/>
    </source>
</evidence>
<dbReference type="Proteomes" id="UP000016931">
    <property type="component" value="Unassembled WGS sequence"/>
</dbReference>
<feature type="repeat" description="WD" evidence="8">
    <location>
        <begin position="459"/>
        <end position="500"/>
    </location>
</feature>
<dbReference type="AlphaFoldDB" id="M3D1D1"/>
<dbReference type="PROSITE" id="PS50082">
    <property type="entry name" value="WD_REPEATS_2"/>
    <property type="match status" value="1"/>
</dbReference>
<accession>M3D1D1</accession>
<dbReference type="GO" id="GO:2000234">
    <property type="term" value="P:positive regulation of rRNA processing"/>
    <property type="evidence" value="ECO:0007669"/>
    <property type="project" value="TreeGrafter"/>
</dbReference>
<dbReference type="HOGENOM" id="CLU_005417_0_1_1"/>
<dbReference type="PANTHER" id="PTHR44215:SF1">
    <property type="entry name" value="WD REPEAT-CONTAINING PROTEIN 75"/>
    <property type="match status" value="1"/>
</dbReference>
<evidence type="ECO:0000256" key="2">
    <source>
        <dbReference type="ARBA" id="ARBA00022517"/>
    </source>
</evidence>
<keyword evidence="6" id="KW-0804">Transcription</keyword>
<dbReference type="Pfam" id="PF23869">
    <property type="entry name" value="Beta-prop_WDR75_1st"/>
    <property type="match status" value="1"/>
</dbReference>
<organism evidence="10 11">
    <name type="scientific">Sphaerulina musiva (strain SO2202)</name>
    <name type="common">Poplar stem canker fungus</name>
    <name type="synonym">Septoria musiva</name>
    <dbReference type="NCBI Taxonomy" id="692275"/>
    <lineage>
        <taxon>Eukaryota</taxon>
        <taxon>Fungi</taxon>
        <taxon>Dikarya</taxon>
        <taxon>Ascomycota</taxon>
        <taxon>Pezizomycotina</taxon>
        <taxon>Dothideomycetes</taxon>
        <taxon>Dothideomycetidae</taxon>
        <taxon>Mycosphaerellales</taxon>
        <taxon>Mycosphaerellaceae</taxon>
        <taxon>Sphaerulina</taxon>
    </lineage>
</organism>
<dbReference type="EMBL" id="KB456266">
    <property type="protein sequence ID" value="EMF11298.1"/>
    <property type="molecule type" value="Genomic_DNA"/>
</dbReference>
<keyword evidence="5" id="KW-0677">Repeat</keyword>
<sequence length="1098" mass="120506">MAKETERKRKLEQEHVNTATPKRQKQAQKSAAKANGTVNGSTPKHNAVPATTDTPDTPKLSKQEKKAARVSEVKTELQQPVNPDESQATPAKNAKKRKSLQNGASTHVKQVTGSNEPEKGADVPMVDADAGQAESKKNKKKKKQRVAQELVECEQVDTAAGAEQRSESGTILSTNDKRQRALEKKARRIAHREVKAGLKGDEELTKPNEYGWWLSQPSAGRYIAQDPIFVVDENGDECLIAATVREVQLLHLNSSLLARTHAVPDGRSILAYTLSAEYPDHVEVSYDNGAKVQWNWTNGSISNGNYPGQETTIAMTSASLADGRSEVYYISRSQGTYTIVGKRKALYSTYRRLQSIQVLGDGVYIICLGATAMVLGKKKDNSNTPEYIWIEMPTPMPFQCLDARLVLPASAKNTTEQKVGASDLALAIGNVEGQIHFYSSLNSLFGKASQATLPDPRILHWHREAVSTVKFSRDGNYLISGGRESVLVIWQLETGQKQFLPHLTAEVERLVVSPNGTQYALQLGDNSVMVLSTAELKPIANFAGLQLPVRSEQLWLEEMTVPATTAVLHPTNPSQLLLTVPATQPKYARDVTTRPFLQTFDLQNARHISRQALSRNNVTDFNRGPENTPIIPPDVNLLALSADGKWLATVDEWFPPATDLEHAVARTAGLDNIDLTNIHEQQLKRREVYLKFWKWDEQQQIWTLSTRADAPHARTSNSDLGNGAGRVLELKSDPASNGFATVGEDGEVKIWKSKPKFRNGVPLQDARGDDLMEWTCRRTVGLPIATDLEERADSPMDGVFEHNKTQSAIDACLAYSPDGSMLACTTISADETTQPLVHFINPNTGAVTATKTGIIPADEDVQSFGFLDRYFIVLSLGHIRVWNLVDDNVHYTIKLRGSVDEQENAKLAINSTDDTFAVASTLPMSIENDVIVPQIIVYTPKLPEPLFEAELESSPVALLAGQDTKGYTILFEDGTIRTLSSTAQVSSRDRRLSIATSPSDKMEEESQNMAENAETASSSALAKLSTKAEDQAMAESLAPLMLTEGEDDRPVIRPEHLTSIFDVGGSGGSVALPPVRDMFRDLVGLLAKKPRARVAMDV</sequence>
<feature type="region of interest" description="Disordered" evidence="9">
    <location>
        <begin position="987"/>
        <end position="1025"/>
    </location>
</feature>
<feature type="compositionally biased region" description="Polar residues" evidence="9">
    <location>
        <begin position="100"/>
        <end position="115"/>
    </location>
</feature>
<evidence type="ECO:0000256" key="4">
    <source>
        <dbReference type="ARBA" id="ARBA00022574"/>
    </source>
</evidence>
<feature type="region of interest" description="Disordered" evidence="9">
    <location>
        <begin position="158"/>
        <end position="178"/>
    </location>
</feature>
<dbReference type="SMART" id="SM00320">
    <property type="entry name" value="WD40"/>
    <property type="match status" value="2"/>
</dbReference>
<dbReference type="GO" id="GO:0006364">
    <property type="term" value="P:rRNA processing"/>
    <property type="evidence" value="ECO:0007669"/>
    <property type="project" value="UniProtKB-KW"/>
</dbReference>